<dbReference type="RefSeq" id="WP_213172650.1">
    <property type="nucleotide sequence ID" value="NZ_CP070496.1"/>
</dbReference>
<feature type="domain" description="Alpha-1,6-glucosidases pullulanase-type C-terminal" evidence="3">
    <location>
        <begin position="759"/>
        <end position="916"/>
    </location>
</feature>
<dbReference type="InterPro" id="IPR011839">
    <property type="entry name" value="Pullul_strch"/>
</dbReference>
<dbReference type="Proteomes" id="UP000662939">
    <property type="component" value="Chromosome"/>
</dbReference>
<protein>
    <submittedName>
        <fullName evidence="5">Pullulanase-type alpha-1,6-glucosidase</fullName>
    </submittedName>
</protein>
<dbReference type="Gene3D" id="3.20.20.80">
    <property type="entry name" value="Glycosidases"/>
    <property type="match status" value="1"/>
</dbReference>
<dbReference type="SUPFAM" id="SSF81296">
    <property type="entry name" value="E set domains"/>
    <property type="match status" value="2"/>
</dbReference>
<evidence type="ECO:0000313" key="5">
    <source>
        <dbReference type="EMBL" id="QSB06639.1"/>
    </source>
</evidence>
<gene>
    <name evidence="5" type="primary">pulA</name>
    <name evidence="5" type="ORF">JQS30_07020</name>
</gene>
<dbReference type="Gene3D" id="2.60.40.10">
    <property type="entry name" value="Immunoglobulins"/>
    <property type="match status" value="1"/>
</dbReference>
<evidence type="ECO:0000259" key="4">
    <source>
        <dbReference type="Pfam" id="PF17967"/>
    </source>
</evidence>
<dbReference type="CDD" id="cd02860">
    <property type="entry name" value="E_set_Pullulanase"/>
    <property type="match status" value="1"/>
</dbReference>
<organism evidence="5 6">
    <name type="scientific">Natronoglycomyces albus</name>
    <dbReference type="NCBI Taxonomy" id="2811108"/>
    <lineage>
        <taxon>Bacteria</taxon>
        <taxon>Bacillati</taxon>
        <taxon>Actinomycetota</taxon>
        <taxon>Actinomycetes</taxon>
        <taxon>Glycomycetales</taxon>
        <taxon>Glycomycetaceae</taxon>
        <taxon>Natronoglycomyces</taxon>
    </lineage>
</organism>
<dbReference type="GO" id="GO:0005975">
    <property type="term" value="P:carbohydrate metabolic process"/>
    <property type="evidence" value="ECO:0007669"/>
    <property type="project" value="InterPro"/>
</dbReference>
<evidence type="ECO:0000259" key="2">
    <source>
        <dbReference type="Pfam" id="PF02922"/>
    </source>
</evidence>
<dbReference type="SUPFAM" id="SSF51445">
    <property type="entry name" value="(Trans)glycosidases"/>
    <property type="match status" value="1"/>
</dbReference>
<dbReference type="Gene3D" id="2.60.40.1130">
    <property type="entry name" value="Rab geranylgeranyltransferase alpha-subunit, insert domain"/>
    <property type="match status" value="1"/>
</dbReference>
<dbReference type="SUPFAM" id="SSF51011">
    <property type="entry name" value="Glycosyl hydrolase domain"/>
    <property type="match status" value="1"/>
</dbReference>
<dbReference type="Pfam" id="PF17967">
    <property type="entry name" value="Pullulanase_N2"/>
    <property type="match status" value="1"/>
</dbReference>
<dbReference type="GO" id="GO:0051060">
    <property type="term" value="F:pullulanase activity"/>
    <property type="evidence" value="ECO:0007669"/>
    <property type="project" value="InterPro"/>
</dbReference>
<sequence>MHPPTSSPPRLTRLTRRPRAYLAAALTALLAITITSSITLATAQASANPKVAIDEQRAHWLDERTIAWDLGAGWEYTWQLLVSPDGSISIDGNDISGNYEAIDLHYAGEMAPHLQARFPHLADYLTFTVDDSRDTDAIKRDLTGQLVAVEYRDRHEITVATGLQLPGVLDDLYAESAAEAGLGLTWSGNTPTLSVWAPTAKNVTLERHAQTNAAAARRGMDYDPSTGIWSIQGKPGWKGHFYRFGVEVWHPETQAIETFSVTDPHSVSLAADSTHSQIIDLASPDLKPSGWDNPNKPAAVELAESHIWEVHVRDFSAGDASIAEDLRGTYAAFSESGSQAVRHLQELSDAGLTHVHLLPTFDIGTIPERRSDWAQPDCDLASFAPDSPDQQACIDEVRESDSYNWGYDPHHFDTPEGSYATDPHGPQRILEYRQMVQALNDMGLRVVVDVVYNHTHRAGIHDKSVFDRIVPGYYHRLDETGNVTDSTCCPNTAPEHAMFGKFVVDSVELWADQYQIDGFRFDLMGHHPKQNMLDIRERLDAIGAHDVMLYGEGWNFGEVANNARFEQATQHNMAGTGIATFNDRMRDGVRGGGPFDANPRVQGFGSGQWTDFNGDPINGDADSQLAALRHNGDLTKLGLVGNLADYTFVTSNGHLTSGRDIDYGGSSAGYTADPGEAVNYVDAHDNEILFDALAHKLNRDIDGTDRARMQVLSLSTAVLSQGAGFVTAGSELLRSKSLDRDSYDSGDWFNQIRWDCADGNGFGNGLPPAWTSEHHWPYAAEILALETLIPTCEDIALTKGRYLELLEIATSAEAFSLGTGDAVQDRVSFPLSGLEETPGVITMVIDTVGLDSPGDAVVVVFNATPDQATETVSDLSGTSLALHPVLVNSVDERVRESSYEAESGTFTVPPRTVAVFQ</sequence>
<dbReference type="CDD" id="cd11341">
    <property type="entry name" value="AmyAc_Pullulanase_LD-like"/>
    <property type="match status" value="1"/>
</dbReference>
<dbReference type="InterPro" id="IPR004193">
    <property type="entry name" value="Glyco_hydro_13_N"/>
</dbReference>
<dbReference type="InterPro" id="IPR040671">
    <property type="entry name" value="Pullulanase_N2"/>
</dbReference>
<dbReference type="InterPro" id="IPR013783">
    <property type="entry name" value="Ig-like_fold"/>
</dbReference>
<feature type="domain" description="Glycoside hydrolase family 13 N-terminal" evidence="2">
    <location>
        <begin position="182"/>
        <end position="264"/>
    </location>
</feature>
<name>A0A895XTL1_9ACTN</name>
<dbReference type="NCBIfam" id="TIGR02103">
    <property type="entry name" value="pullul_strch"/>
    <property type="match status" value="1"/>
</dbReference>
<dbReference type="InterPro" id="IPR017853">
    <property type="entry name" value="GH"/>
</dbReference>
<dbReference type="Pfam" id="PF02922">
    <property type="entry name" value="CBM_48"/>
    <property type="match status" value="1"/>
</dbReference>
<accession>A0A895XTL1</accession>
<dbReference type="Pfam" id="PF11852">
    <property type="entry name" value="Pullul_strch_C"/>
    <property type="match status" value="1"/>
</dbReference>
<dbReference type="PANTHER" id="PTHR43002">
    <property type="entry name" value="GLYCOGEN DEBRANCHING ENZYME"/>
    <property type="match status" value="1"/>
</dbReference>
<dbReference type="Gene3D" id="2.60.40.1180">
    <property type="entry name" value="Golgi alpha-mannosidase II"/>
    <property type="match status" value="1"/>
</dbReference>
<dbReference type="InterPro" id="IPR013780">
    <property type="entry name" value="Glyco_hydro_b"/>
</dbReference>
<comment type="similarity">
    <text evidence="1">Belongs to the glycosyl hydrolase 13 family.</text>
</comment>
<dbReference type="EMBL" id="CP070496">
    <property type="protein sequence ID" value="QSB06639.1"/>
    <property type="molecule type" value="Genomic_DNA"/>
</dbReference>
<evidence type="ECO:0000256" key="1">
    <source>
        <dbReference type="ARBA" id="ARBA00008061"/>
    </source>
</evidence>
<evidence type="ECO:0000259" key="3">
    <source>
        <dbReference type="Pfam" id="PF11852"/>
    </source>
</evidence>
<dbReference type="InterPro" id="IPR024561">
    <property type="entry name" value="Pullul_strch_C"/>
</dbReference>
<feature type="domain" description="Pullulanase N2" evidence="4">
    <location>
        <begin position="56"/>
        <end position="171"/>
    </location>
</feature>
<dbReference type="KEGG" id="nav:JQS30_07020"/>
<dbReference type="AlphaFoldDB" id="A0A895XTL1"/>
<reference evidence="5" key="1">
    <citation type="submission" date="2021-02" db="EMBL/GenBank/DDBJ databases">
        <title>Natronoglycomyces albus gen. nov., sp. nov, a haloalkaliphilic actinobacterium from a soda solonchak soil.</title>
        <authorList>
            <person name="Sorokin D.Y."/>
            <person name="Khijniak T.V."/>
            <person name="Zakharycheva A.P."/>
            <person name="Boueva O.V."/>
            <person name="Ariskina E.V."/>
            <person name="Hahnke R.L."/>
            <person name="Bunk B."/>
            <person name="Sproer C."/>
            <person name="Schumann P."/>
            <person name="Evtushenko L.I."/>
            <person name="Kublanov I.V."/>
        </authorList>
    </citation>
    <scope>NUCLEOTIDE SEQUENCE</scope>
    <source>
        <strain evidence="5">DSM 106290</strain>
    </source>
</reference>
<keyword evidence="6" id="KW-1185">Reference proteome</keyword>
<dbReference type="InterPro" id="IPR014756">
    <property type="entry name" value="Ig_E-set"/>
</dbReference>
<proteinExistence type="inferred from homology"/>
<evidence type="ECO:0000313" key="6">
    <source>
        <dbReference type="Proteomes" id="UP000662939"/>
    </source>
</evidence>